<proteinExistence type="predicted"/>
<gene>
    <name evidence="1" type="ORF">MEDL_19873</name>
</gene>
<comment type="caution">
    <text evidence="1">The sequence shown here is derived from an EMBL/GenBank/DDBJ whole genome shotgun (WGS) entry which is preliminary data.</text>
</comment>
<dbReference type="EMBL" id="CAJPWZ010001022">
    <property type="protein sequence ID" value="CAG2205422.1"/>
    <property type="molecule type" value="Genomic_DNA"/>
</dbReference>
<evidence type="ECO:0000313" key="2">
    <source>
        <dbReference type="Proteomes" id="UP000683360"/>
    </source>
</evidence>
<name>A0A8S3REN0_MYTED</name>
<reference evidence="1" key="1">
    <citation type="submission" date="2021-03" db="EMBL/GenBank/DDBJ databases">
        <authorList>
            <person name="Bekaert M."/>
        </authorList>
    </citation>
    <scope>NUCLEOTIDE SEQUENCE</scope>
</reference>
<dbReference type="PANTHER" id="PTHR15600">
    <property type="entry name" value="SACSIN"/>
    <property type="match status" value="1"/>
</dbReference>
<dbReference type="OrthoDB" id="10570798at2759"/>
<organism evidence="1 2">
    <name type="scientific">Mytilus edulis</name>
    <name type="common">Blue mussel</name>
    <dbReference type="NCBI Taxonomy" id="6550"/>
    <lineage>
        <taxon>Eukaryota</taxon>
        <taxon>Metazoa</taxon>
        <taxon>Spiralia</taxon>
        <taxon>Lophotrochozoa</taxon>
        <taxon>Mollusca</taxon>
        <taxon>Bivalvia</taxon>
        <taxon>Autobranchia</taxon>
        <taxon>Pteriomorphia</taxon>
        <taxon>Mytilida</taxon>
        <taxon>Mytiloidea</taxon>
        <taxon>Mytilidae</taxon>
        <taxon>Mytilinae</taxon>
        <taxon>Mytilus</taxon>
    </lineage>
</organism>
<sequence length="498" mass="57725">MDRNITELKHIPLIHILKHKKFAYPSEVVKNINDDNEIPPYLLKAPIEYGQFFELFNCLGMKDEPTVATYSKVLLKIHCCHSSHDPSEIIMVQKAIYGFMRTLQTLDTPVDDLEVNELYLMSENNQLLPANELYFESLDIRRERLDSEGNLHFLADYGCLGINIVELSRLFAKIPERYRPCSVESIVTEKLDFHVFIESETALKLLEILTSETFIYAILRICKHDHKMMSSELTVKDMQAISSRLRILRVFGVSELETKLMRGKVDLVGTKSKNPCFYDDEKEIIYLQDQCLDVDSWIRINGIELERMLRVVCFGKFHSRSLLSIFNIISSDFDRLHVRLTELGLALLEEDLTNLIWYPLPGSLVPKELHPRLRKPLQTKSVNQYAVIPCESNKSNYVRFQDSEDMFIYVVVTNTALSSVGTLQYYMVNVGEQQDIKIDKEVILEIQPLDRHTDEDDEYKFSSDKSAVDEIDSRSFHNARECQAFRLPDPQKQIGEYG</sequence>
<accession>A0A8S3REN0</accession>
<protein>
    <submittedName>
        <fullName evidence="1">Uncharacterized protein</fullName>
    </submittedName>
</protein>
<dbReference type="AlphaFoldDB" id="A0A8S3REN0"/>
<dbReference type="GO" id="GO:0030544">
    <property type="term" value="F:Hsp70 protein binding"/>
    <property type="evidence" value="ECO:0007669"/>
    <property type="project" value="TreeGrafter"/>
</dbReference>
<evidence type="ECO:0000313" key="1">
    <source>
        <dbReference type="EMBL" id="CAG2205422.1"/>
    </source>
</evidence>
<dbReference type="InterPro" id="IPR052972">
    <property type="entry name" value="Sacsin_chaperone_reg"/>
</dbReference>
<keyword evidence="2" id="KW-1185">Reference proteome</keyword>
<dbReference type="Proteomes" id="UP000683360">
    <property type="component" value="Unassembled WGS sequence"/>
</dbReference>
<dbReference type="PANTHER" id="PTHR15600:SF42">
    <property type="entry name" value="SACSIN"/>
    <property type="match status" value="1"/>
</dbReference>